<accession>A0AAV5VD32</accession>
<proteinExistence type="predicted"/>
<evidence type="ECO:0000313" key="2">
    <source>
        <dbReference type="Proteomes" id="UP001432322"/>
    </source>
</evidence>
<comment type="caution">
    <text evidence="1">The sequence shown here is derived from an EMBL/GenBank/DDBJ whole genome shotgun (WGS) entry which is preliminary data.</text>
</comment>
<evidence type="ECO:0000313" key="1">
    <source>
        <dbReference type="EMBL" id="GMT16077.1"/>
    </source>
</evidence>
<name>A0AAV5VD32_9BILA</name>
<dbReference type="EMBL" id="BTSY01000002">
    <property type="protein sequence ID" value="GMT16077.1"/>
    <property type="molecule type" value="Genomic_DNA"/>
</dbReference>
<dbReference type="AlphaFoldDB" id="A0AAV5VD32"/>
<feature type="non-terminal residue" evidence="1">
    <location>
        <position position="1"/>
    </location>
</feature>
<keyword evidence="2" id="KW-1185">Reference proteome</keyword>
<gene>
    <name evidence="1" type="ORF">PFISCL1PPCAC_7374</name>
</gene>
<sequence>RALLVLFFGFVRLPKVQERIFSALLDLCREARLVSEMDVNQATLTGYFEVRISTGLGRRSILRKLHAALIADNSRPGCSEVMIALLGLYTESDAESAIEDAQECVRTAVVDPKSFSFDHNSIARLSAVRQLEKDPAMHKALQLFATGTDKWGLPVLRHHTFVTEKLRVEDAILVKKMRLLTL</sequence>
<feature type="non-terminal residue" evidence="1">
    <location>
        <position position="182"/>
    </location>
</feature>
<organism evidence="1 2">
    <name type="scientific">Pristionchus fissidentatus</name>
    <dbReference type="NCBI Taxonomy" id="1538716"/>
    <lineage>
        <taxon>Eukaryota</taxon>
        <taxon>Metazoa</taxon>
        <taxon>Ecdysozoa</taxon>
        <taxon>Nematoda</taxon>
        <taxon>Chromadorea</taxon>
        <taxon>Rhabditida</taxon>
        <taxon>Rhabditina</taxon>
        <taxon>Diplogasteromorpha</taxon>
        <taxon>Diplogasteroidea</taxon>
        <taxon>Neodiplogasteridae</taxon>
        <taxon>Pristionchus</taxon>
    </lineage>
</organism>
<reference evidence="1" key="1">
    <citation type="submission" date="2023-10" db="EMBL/GenBank/DDBJ databases">
        <title>Genome assembly of Pristionchus species.</title>
        <authorList>
            <person name="Yoshida K."/>
            <person name="Sommer R.J."/>
        </authorList>
    </citation>
    <scope>NUCLEOTIDE SEQUENCE</scope>
    <source>
        <strain evidence="1">RS5133</strain>
    </source>
</reference>
<dbReference type="Proteomes" id="UP001432322">
    <property type="component" value="Unassembled WGS sequence"/>
</dbReference>
<protein>
    <submittedName>
        <fullName evidence="1">Uncharacterized protein</fullName>
    </submittedName>
</protein>